<feature type="region of interest" description="Disordered" evidence="5">
    <location>
        <begin position="345"/>
        <end position="368"/>
    </location>
</feature>
<dbReference type="PANTHER" id="PTHR15549:SF6">
    <property type="entry name" value="MID2 DOMAIN-CONTAINING PROTEIN"/>
    <property type="match status" value="1"/>
</dbReference>
<evidence type="ECO:0008006" key="10">
    <source>
        <dbReference type="Google" id="ProtNLM"/>
    </source>
</evidence>
<keyword evidence="4 6" id="KW-0472">Membrane</keyword>
<sequence length="368" mass="39106">MLGLHKLSILPPALIALVLTSIPCAAVNIDFFDYPVDAYDCLNQASTTSNCAAGAPAEATSCFCNNGGNFVTGTARCLAESDPGDLAEVYGTLKSKCAANHTPLNVGEEQYYSAAGFTGTARSTKAIVTKASTTDSTLISAPTSLMTSTAPKGATVKTEPEETATFGSHAKSSRAEDGRVNKDDGLSTGAKAGIIAGSTVAGVAVLASLVMLLVRYRRKRGREDSHPMILEQHGNMLLIPSPAEARALEEGNTSENSGDWSDKSKWRPSSNPTEQRKSGFNWESPYDLVYIGDEPEPEPPKEAREMEEEGRAELQGCDRQPVEMSTQALSPKWRVSDDAAQRYSGTEWGAADLAGETTALSQSRGERS</sequence>
<keyword evidence="2 6" id="KW-0812">Transmembrane</keyword>
<dbReference type="InterPro" id="IPR051694">
    <property type="entry name" value="Immunoregulatory_rcpt-like"/>
</dbReference>
<comment type="caution">
    <text evidence="8">The sequence shown here is derived from an EMBL/GenBank/DDBJ whole genome shotgun (WGS) entry which is preliminary data.</text>
</comment>
<evidence type="ECO:0000313" key="8">
    <source>
        <dbReference type="EMBL" id="KAK3486098.1"/>
    </source>
</evidence>
<feature type="transmembrane region" description="Helical" evidence="6">
    <location>
        <begin position="192"/>
        <end position="214"/>
    </location>
</feature>
<reference evidence="8 9" key="1">
    <citation type="journal article" date="2023" name="Mol. Phylogenet. Evol.">
        <title>Genome-scale phylogeny and comparative genomics of the fungal order Sordariales.</title>
        <authorList>
            <person name="Hensen N."/>
            <person name="Bonometti L."/>
            <person name="Westerberg I."/>
            <person name="Brannstrom I.O."/>
            <person name="Guillou S."/>
            <person name="Cros-Aarteil S."/>
            <person name="Calhoun S."/>
            <person name="Haridas S."/>
            <person name="Kuo A."/>
            <person name="Mondo S."/>
            <person name="Pangilinan J."/>
            <person name="Riley R."/>
            <person name="LaButti K."/>
            <person name="Andreopoulos B."/>
            <person name="Lipzen A."/>
            <person name="Chen C."/>
            <person name="Yan M."/>
            <person name="Daum C."/>
            <person name="Ng V."/>
            <person name="Clum A."/>
            <person name="Steindorff A."/>
            <person name="Ohm R.A."/>
            <person name="Martin F."/>
            <person name="Silar P."/>
            <person name="Natvig D.O."/>
            <person name="Lalanne C."/>
            <person name="Gautier V."/>
            <person name="Ament-Velasquez S.L."/>
            <person name="Kruys A."/>
            <person name="Hutchinson M.I."/>
            <person name="Powell A.J."/>
            <person name="Barry K."/>
            <person name="Miller A.N."/>
            <person name="Grigoriev I.V."/>
            <person name="Debuchy R."/>
            <person name="Gladieux P."/>
            <person name="Hiltunen Thoren M."/>
            <person name="Johannesson H."/>
        </authorList>
    </citation>
    <scope>NUCLEOTIDE SEQUENCE [LARGE SCALE GENOMIC DNA]</scope>
    <source>
        <strain evidence="8 9">FGSC 10403</strain>
    </source>
</reference>
<dbReference type="EMBL" id="JAULSX010000009">
    <property type="protein sequence ID" value="KAK3486098.1"/>
    <property type="molecule type" value="Genomic_DNA"/>
</dbReference>
<keyword evidence="7" id="KW-0732">Signal</keyword>
<evidence type="ECO:0000256" key="1">
    <source>
        <dbReference type="ARBA" id="ARBA00004167"/>
    </source>
</evidence>
<organism evidence="8 9">
    <name type="scientific">Neurospora hispaniola</name>
    <dbReference type="NCBI Taxonomy" id="588809"/>
    <lineage>
        <taxon>Eukaryota</taxon>
        <taxon>Fungi</taxon>
        <taxon>Dikarya</taxon>
        <taxon>Ascomycota</taxon>
        <taxon>Pezizomycotina</taxon>
        <taxon>Sordariomycetes</taxon>
        <taxon>Sordariomycetidae</taxon>
        <taxon>Sordariales</taxon>
        <taxon>Sordariaceae</taxon>
        <taxon>Neurospora</taxon>
    </lineage>
</organism>
<dbReference type="PANTHER" id="PTHR15549">
    <property type="entry name" value="PAIRED IMMUNOGLOBULIN-LIKE TYPE 2 RECEPTOR"/>
    <property type="match status" value="1"/>
</dbReference>
<evidence type="ECO:0000256" key="6">
    <source>
        <dbReference type="SAM" id="Phobius"/>
    </source>
</evidence>
<dbReference type="Proteomes" id="UP001285908">
    <property type="component" value="Unassembled WGS sequence"/>
</dbReference>
<name>A0AAJ0MMH4_9PEZI</name>
<evidence type="ECO:0000256" key="5">
    <source>
        <dbReference type="SAM" id="MobiDB-lite"/>
    </source>
</evidence>
<feature type="compositionally biased region" description="Basic and acidic residues" evidence="5">
    <location>
        <begin position="298"/>
        <end position="312"/>
    </location>
</feature>
<dbReference type="GO" id="GO:0071944">
    <property type="term" value="C:cell periphery"/>
    <property type="evidence" value="ECO:0007669"/>
    <property type="project" value="UniProtKB-ARBA"/>
</dbReference>
<dbReference type="GO" id="GO:0016020">
    <property type="term" value="C:membrane"/>
    <property type="evidence" value="ECO:0007669"/>
    <property type="project" value="UniProtKB-SubCell"/>
</dbReference>
<protein>
    <recommendedName>
        <fullName evidence="10">Extracellular membrane protein CFEM domain-containing protein</fullName>
    </recommendedName>
</protein>
<feature type="chain" id="PRO_5042588243" description="Extracellular membrane protein CFEM domain-containing protein" evidence="7">
    <location>
        <begin position="27"/>
        <end position="368"/>
    </location>
</feature>
<dbReference type="RefSeq" id="XP_062688861.1">
    <property type="nucleotide sequence ID" value="XM_062834121.1"/>
</dbReference>
<evidence type="ECO:0000313" key="9">
    <source>
        <dbReference type="Proteomes" id="UP001285908"/>
    </source>
</evidence>
<keyword evidence="9" id="KW-1185">Reference proteome</keyword>
<gene>
    <name evidence="8" type="ORF">B0T23DRAFT_245966</name>
</gene>
<proteinExistence type="predicted"/>
<feature type="region of interest" description="Disordered" evidence="5">
    <location>
        <begin position="147"/>
        <end position="182"/>
    </location>
</feature>
<feature type="compositionally biased region" description="Basic and acidic residues" evidence="5">
    <location>
        <begin position="173"/>
        <end position="182"/>
    </location>
</feature>
<evidence type="ECO:0000256" key="3">
    <source>
        <dbReference type="ARBA" id="ARBA00022989"/>
    </source>
</evidence>
<evidence type="ECO:0000256" key="7">
    <source>
        <dbReference type="SAM" id="SignalP"/>
    </source>
</evidence>
<feature type="compositionally biased region" description="Polar residues" evidence="5">
    <location>
        <begin position="358"/>
        <end position="368"/>
    </location>
</feature>
<comment type="subcellular location">
    <subcellularLocation>
        <location evidence="1">Membrane</location>
        <topology evidence="1">Single-pass membrane protein</topology>
    </subcellularLocation>
</comment>
<accession>A0AAJ0MMH4</accession>
<feature type="signal peptide" evidence="7">
    <location>
        <begin position="1"/>
        <end position="26"/>
    </location>
</feature>
<evidence type="ECO:0000256" key="4">
    <source>
        <dbReference type="ARBA" id="ARBA00023136"/>
    </source>
</evidence>
<keyword evidence="3 6" id="KW-1133">Transmembrane helix</keyword>
<feature type="region of interest" description="Disordered" evidence="5">
    <location>
        <begin position="248"/>
        <end position="330"/>
    </location>
</feature>
<dbReference type="AlphaFoldDB" id="A0AAJ0MMH4"/>
<dbReference type="GeneID" id="87871743"/>
<evidence type="ECO:0000256" key="2">
    <source>
        <dbReference type="ARBA" id="ARBA00022692"/>
    </source>
</evidence>